<evidence type="ECO:0000313" key="1">
    <source>
        <dbReference type="EMBL" id="GBP63905.1"/>
    </source>
</evidence>
<sequence length="201" mass="22453">MNGPSYLEFLRDDLDRELETLRNELDVEWEALEDLPLAHLPMIGFQHDGAPPHITLPVRSHLNATFPNRWLGRFRSQPWPARSPDLTPLDFFLWGYVKERVFVNACESCCLANTRKPCAVPMCVNASVEATSSRISYDQSDFKLGRRPAILGLSGSRPAPRACVSICRDALLCAVRRSGKIVLKSTATGGRQFAVLCARVI</sequence>
<dbReference type="Proteomes" id="UP000299102">
    <property type="component" value="Unassembled WGS sequence"/>
</dbReference>
<dbReference type="PANTHER" id="PTHR47326">
    <property type="entry name" value="TRANSPOSABLE ELEMENT TC3 TRANSPOSASE-LIKE PROTEIN"/>
    <property type="match status" value="1"/>
</dbReference>
<proteinExistence type="predicted"/>
<organism evidence="1 2">
    <name type="scientific">Eumeta variegata</name>
    <name type="common">Bagworm moth</name>
    <name type="synonym">Eumeta japonica</name>
    <dbReference type="NCBI Taxonomy" id="151549"/>
    <lineage>
        <taxon>Eukaryota</taxon>
        <taxon>Metazoa</taxon>
        <taxon>Ecdysozoa</taxon>
        <taxon>Arthropoda</taxon>
        <taxon>Hexapoda</taxon>
        <taxon>Insecta</taxon>
        <taxon>Pterygota</taxon>
        <taxon>Neoptera</taxon>
        <taxon>Endopterygota</taxon>
        <taxon>Lepidoptera</taxon>
        <taxon>Glossata</taxon>
        <taxon>Ditrysia</taxon>
        <taxon>Tineoidea</taxon>
        <taxon>Psychidae</taxon>
        <taxon>Oiketicinae</taxon>
        <taxon>Eumeta</taxon>
    </lineage>
</organism>
<gene>
    <name evidence="1" type="ORF">EVAR_39568_1</name>
</gene>
<dbReference type="InterPro" id="IPR036397">
    <property type="entry name" value="RNaseH_sf"/>
</dbReference>
<evidence type="ECO:0000313" key="2">
    <source>
        <dbReference type="Proteomes" id="UP000299102"/>
    </source>
</evidence>
<name>A0A4C1XNU2_EUMVA</name>
<dbReference type="Gene3D" id="3.30.420.10">
    <property type="entry name" value="Ribonuclease H-like superfamily/Ribonuclease H"/>
    <property type="match status" value="1"/>
</dbReference>
<keyword evidence="2" id="KW-1185">Reference proteome</keyword>
<dbReference type="STRING" id="151549.A0A4C1XNU2"/>
<dbReference type="OrthoDB" id="9971063at2759"/>
<dbReference type="AlphaFoldDB" id="A0A4C1XNU2"/>
<comment type="caution">
    <text evidence="1">The sequence shown here is derived from an EMBL/GenBank/DDBJ whole genome shotgun (WGS) entry which is preliminary data.</text>
</comment>
<dbReference type="GO" id="GO:0003676">
    <property type="term" value="F:nucleic acid binding"/>
    <property type="evidence" value="ECO:0007669"/>
    <property type="project" value="InterPro"/>
</dbReference>
<evidence type="ECO:0008006" key="3">
    <source>
        <dbReference type="Google" id="ProtNLM"/>
    </source>
</evidence>
<accession>A0A4C1XNU2</accession>
<dbReference type="PANTHER" id="PTHR47326:SF1">
    <property type="entry name" value="HTH PSQ-TYPE DOMAIN-CONTAINING PROTEIN"/>
    <property type="match status" value="1"/>
</dbReference>
<dbReference type="EMBL" id="BGZK01000882">
    <property type="protein sequence ID" value="GBP63905.1"/>
    <property type="molecule type" value="Genomic_DNA"/>
</dbReference>
<reference evidence="1 2" key="1">
    <citation type="journal article" date="2019" name="Commun. Biol.">
        <title>The bagworm genome reveals a unique fibroin gene that provides high tensile strength.</title>
        <authorList>
            <person name="Kono N."/>
            <person name="Nakamura H."/>
            <person name="Ohtoshi R."/>
            <person name="Tomita M."/>
            <person name="Numata K."/>
            <person name="Arakawa K."/>
        </authorList>
    </citation>
    <scope>NUCLEOTIDE SEQUENCE [LARGE SCALE GENOMIC DNA]</scope>
</reference>
<protein>
    <recommendedName>
        <fullName evidence="3">Transposable element Tc3 transposase</fullName>
    </recommendedName>
</protein>